<dbReference type="OrthoDB" id="6017904at2"/>
<protein>
    <submittedName>
        <fullName evidence="4">DUF3472 domain-containing protein</fullName>
    </submittedName>
</protein>
<organism evidence="4 5">
    <name type="scientific">Streptomyces boluensis</name>
    <dbReference type="NCBI Taxonomy" id="1775135"/>
    <lineage>
        <taxon>Bacteria</taxon>
        <taxon>Bacillati</taxon>
        <taxon>Actinomycetota</taxon>
        <taxon>Actinomycetes</taxon>
        <taxon>Kitasatosporales</taxon>
        <taxon>Streptomycetaceae</taxon>
        <taxon>Streptomyces</taxon>
    </lineage>
</organism>
<feature type="signal peptide" evidence="2">
    <location>
        <begin position="1"/>
        <end position="37"/>
    </location>
</feature>
<reference evidence="4" key="1">
    <citation type="submission" date="2020-01" db="EMBL/GenBank/DDBJ databases">
        <title>Whole-genome analyses of novel actinobacteria.</title>
        <authorList>
            <person name="Sahin N."/>
        </authorList>
    </citation>
    <scope>NUCLEOTIDE SEQUENCE</scope>
    <source>
        <strain evidence="4">YC537</strain>
    </source>
</reference>
<dbReference type="AlphaFoldDB" id="A0A964UKV7"/>
<feature type="chain" id="PRO_5037216514" evidence="2">
    <location>
        <begin position="38"/>
        <end position="413"/>
    </location>
</feature>
<dbReference type="Proteomes" id="UP000598297">
    <property type="component" value="Unassembled WGS sequence"/>
</dbReference>
<accession>A0A964UKV7</accession>
<dbReference type="PROSITE" id="PS50231">
    <property type="entry name" value="RICIN_B_LECTIN"/>
    <property type="match status" value="1"/>
</dbReference>
<evidence type="ECO:0000313" key="4">
    <source>
        <dbReference type="EMBL" id="NBE50401.1"/>
    </source>
</evidence>
<comment type="caution">
    <text evidence="4">The sequence shown here is derived from an EMBL/GenBank/DDBJ whole genome shotgun (WGS) entry which is preliminary data.</text>
</comment>
<dbReference type="Pfam" id="PF11958">
    <property type="entry name" value="DUF3472"/>
    <property type="match status" value="1"/>
</dbReference>
<dbReference type="InterPro" id="IPR035992">
    <property type="entry name" value="Ricin_B-like_lectins"/>
</dbReference>
<dbReference type="EMBL" id="JAAAHS010000011">
    <property type="protein sequence ID" value="NBE50401.1"/>
    <property type="molecule type" value="Genomic_DNA"/>
</dbReference>
<dbReference type="Pfam" id="PF00652">
    <property type="entry name" value="Ricin_B_lectin"/>
    <property type="match status" value="1"/>
</dbReference>
<feature type="compositionally biased region" description="Polar residues" evidence="1">
    <location>
        <begin position="238"/>
        <end position="250"/>
    </location>
</feature>
<dbReference type="SUPFAM" id="SSF50370">
    <property type="entry name" value="Ricin B-like lectins"/>
    <property type="match status" value="1"/>
</dbReference>
<proteinExistence type="predicted"/>
<keyword evidence="2" id="KW-0732">Signal</keyword>
<sequence length="413" mass="43204">MGYISKRSRARWTRSITAAAAAAAVLALTGTTATAGAQDVDTAAKAEIGQTPGTYSYYQFPADVTGLESATWSTTVNTDPGHRSQVFWSHQFGFDKGNGAYIGMQTNKGEDRMFLFSVWDVFEWKPGSEGSWCQSFGGEGEGASCRMRFNWQEGHTFTFKVAHEGDGWFGATVTDTTAGTSFKLGSIRTPATQIAPSGMIDWTEYYEWNDTRATCHDQPFSAARFGLPEGERADGTKVTGSVTRTTNSGNPCAPMTRTDTLAGGQGTVQNLAIGNTVRGAIRAADGSCIGSTGSAPGPGPAVAAGCGGGEGPDGSVGTFAQSWVLAADGSVRLPSNYCLTARPGTKGVAVADCAGTAADGAVTDPLKRWSVDREQGTLINQSTGEYLTRTDSGLALTKGTETGARDWTFPATS</sequence>
<dbReference type="InterPro" id="IPR000772">
    <property type="entry name" value="Ricin_B_lectin"/>
</dbReference>
<evidence type="ECO:0000313" key="5">
    <source>
        <dbReference type="Proteomes" id="UP000598297"/>
    </source>
</evidence>
<feature type="domain" description="Ricin B lectin" evidence="3">
    <location>
        <begin position="279"/>
        <end position="393"/>
    </location>
</feature>
<dbReference type="Gene3D" id="2.80.10.50">
    <property type="match status" value="1"/>
</dbReference>
<evidence type="ECO:0000256" key="1">
    <source>
        <dbReference type="SAM" id="MobiDB-lite"/>
    </source>
</evidence>
<evidence type="ECO:0000259" key="3">
    <source>
        <dbReference type="Pfam" id="PF00652"/>
    </source>
</evidence>
<dbReference type="InterPro" id="IPR021862">
    <property type="entry name" value="DUF3472"/>
</dbReference>
<dbReference type="RefSeq" id="WP_161693406.1">
    <property type="nucleotide sequence ID" value="NZ_JAAAHS010000011.1"/>
</dbReference>
<name>A0A964UKV7_9ACTN</name>
<keyword evidence="5" id="KW-1185">Reference proteome</keyword>
<feature type="region of interest" description="Disordered" evidence="1">
    <location>
        <begin position="226"/>
        <end position="251"/>
    </location>
</feature>
<gene>
    <name evidence="4" type="ORF">GUY60_02945</name>
</gene>
<evidence type="ECO:0000256" key="2">
    <source>
        <dbReference type="SAM" id="SignalP"/>
    </source>
</evidence>